<accession>A0ABQ3DYZ9</accession>
<feature type="domain" description="IclR-ED" evidence="7">
    <location>
        <begin position="65"/>
        <end position="246"/>
    </location>
</feature>
<dbReference type="Pfam" id="PF09339">
    <property type="entry name" value="HTH_IclR"/>
    <property type="match status" value="1"/>
</dbReference>
<sequence>MDKVFLKGLTLLETMALKEEPAGVTELAEELNLNKSNVHRLLQALMHHDFVYQESASGRYACTFKLWQLGSRIWSRTDIKPIARPYLMKLHNETLETVHLSVRQGTDVVYIDKLDCAYAVGTFTTLGGRAPMHCVATGKAILMALDESELETLPLPFTRHTDKSLTTLAMLRADLVKARKQGVASNRGEWNEGVGGIAAPIFDASNTVCAAIGLSGPLSRLTPAQLRKHTPLVIQAARDISRDLGASTAGA</sequence>
<feature type="domain" description="HTH iclR-type" evidence="6">
    <location>
        <begin position="2"/>
        <end position="64"/>
    </location>
</feature>
<dbReference type="InterPro" id="IPR005471">
    <property type="entry name" value="Tscrpt_reg_IclR_N"/>
</dbReference>
<dbReference type="Pfam" id="PF01614">
    <property type="entry name" value="IclR_C"/>
    <property type="match status" value="1"/>
</dbReference>
<protein>
    <recommendedName>
        <fullName evidence="4">HTH-type transcriptional repressor AllR</fullName>
    </recommendedName>
    <alternativeName>
        <fullName evidence="5">Negative regulator of allantoin and glyoxylate utilization operons</fullName>
    </alternativeName>
</protein>
<evidence type="ECO:0000259" key="6">
    <source>
        <dbReference type="PROSITE" id="PS51077"/>
    </source>
</evidence>
<evidence type="ECO:0000256" key="5">
    <source>
        <dbReference type="ARBA" id="ARBA00042627"/>
    </source>
</evidence>
<gene>
    <name evidence="8" type="ORF">GCM10009038_14870</name>
</gene>
<reference evidence="9" key="1">
    <citation type="journal article" date="2019" name="Int. J. Syst. Evol. Microbiol.">
        <title>The Global Catalogue of Microorganisms (GCM) 10K type strain sequencing project: providing services to taxonomists for standard genome sequencing and annotation.</title>
        <authorList>
            <consortium name="The Broad Institute Genomics Platform"/>
            <consortium name="The Broad Institute Genome Sequencing Center for Infectious Disease"/>
            <person name="Wu L."/>
            <person name="Ma J."/>
        </authorList>
    </citation>
    <scope>NUCLEOTIDE SEQUENCE [LARGE SCALE GENOMIC DNA]</scope>
    <source>
        <strain evidence="9">KCTC 32998</strain>
    </source>
</reference>
<evidence type="ECO:0000256" key="2">
    <source>
        <dbReference type="ARBA" id="ARBA00023125"/>
    </source>
</evidence>
<dbReference type="InterPro" id="IPR050707">
    <property type="entry name" value="HTH_MetabolicPath_Reg"/>
</dbReference>
<dbReference type="Gene3D" id="3.30.450.40">
    <property type="match status" value="1"/>
</dbReference>
<dbReference type="PANTHER" id="PTHR30136:SF24">
    <property type="entry name" value="HTH-TYPE TRANSCRIPTIONAL REPRESSOR ALLR"/>
    <property type="match status" value="1"/>
</dbReference>
<dbReference type="PANTHER" id="PTHR30136">
    <property type="entry name" value="HELIX-TURN-HELIX TRANSCRIPTIONAL REGULATOR, ICLR FAMILY"/>
    <property type="match status" value="1"/>
</dbReference>
<organism evidence="8 9">
    <name type="scientific">Salinicola rhizosphaerae</name>
    <dbReference type="NCBI Taxonomy" id="1443141"/>
    <lineage>
        <taxon>Bacteria</taxon>
        <taxon>Pseudomonadati</taxon>
        <taxon>Pseudomonadota</taxon>
        <taxon>Gammaproteobacteria</taxon>
        <taxon>Oceanospirillales</taxon>
        <taxon>Halomonadaceae</taxon>
        <taxon>Salinicola</taxon>
    </lineage>
</organism>
<keyword evidence="9" id="KW-1185">Reference proteome</keyword>
<dbReference type="PROSITE" id="PS51078">
    <property type="entry name" value="ICLR_ED"/>
    <property type="match status" value="1"/>
</dbReference>
<comment type="caution">
    <text evidence="8">The sequence shown here is derived from an EMBL/GenBank/DDBJ whole genome shotgun (WGS) entry which is preliminary data.</text>
</comment>
<proteinExistence type="predicted"/>
<dbReference type="InterPro" id="IPR029016">
    <property type="entry name" value="GAF-like_dom_sf"/>
</dbReference>
<evidence type="ECO:0000259" key="7">
    <source>
        <dbReference type="PROSITE" id="PS51078"/>
    </source>
</evidence>
<dbReference type="SUPFAM" id="SSF55781">
    <property type="entry name" value="GAF domain-like"/>
    <property type="match status" value="1"/>
</dbReference>
<dbReference type="InterPro" id="IPR036388">
    <property type="entry name" value="WH-like_DNA-bd_sf"/>
</dbReference>
<keyword evidence="1" id="KW-0805">Transcription regulation</keyword>
<evidence type="ECO:0000256" key="3">
    <source>
        <dbReference type="ARBA" id="ARBA00023163"/>
    </source>
</evidence>
<dbReference type="EMBL" id="BMZI01000003">
    <property type="protein sequence ID" value="GHB17177.1"/>
    <property type="molecule type" value="Genomic_DNA"/>
</dbReference>
<name>A0ABQ3DYZ9_9GAMM</name>
<keyword evidence="3" id="KW-0804">Transcription</keyword>
<dbReference type="SMART" id="SM00346">
    <property type="entry name" value="HTH_ICLR"/>
    <property type="match status" value="1"/>
</dbReference>
<dbReference type="Proteomes" id="UP000646745">
    <property type="component" value="Unassembled WGS sequence"/>
</dbReference>
<dbReference type="PROSITE" id="PS51077">
    <property type="entry name" value="HTH_ICLR"/>
    <property type="match status" value="1"/>
</dbReference>
<dbReference type="InterPro" id="IPR011991">
    <property type="entry name" value="ArsR-like_HTH"/>
</dbReference>
<dbReference type="RefSeq" id="WP_189444037.1">
    <property type="nucleotide sequence ID" value="NZ_BMZI01000003.1"/>
</dbReference>
<dbReference type="InterPro" id="IPR014757">
    <property type="entry name" value="Tscrpt_reg_IclR_C"/>
</dbReference>
<evidence type="ECO:0000256" key="1">
    <source>
        <dbReference type="ARBA" id="ARBA00023015"/>
    </source>
</evidence>
<dbReference type="SUPFAM" id="SSF46785">
    <property type="entry name" value="Winged helix' DNA-binding domain"/>
    <property type="match status" value="1"/>
</dbReference>
<evidence type="ECO:0000256" key="4">
    <source>
        <dbReference type="ARBA" id="ARBA00040379"/>
    </source>
</evidence>
<evidence type="ECO:0000313" key="9">
    <source>
        <dbReference type="Proteomes" id="UP000646745"/>
    </source>
</evidence>
<dbReference type="InterPro" id="IPR036390">
    <property type="entry name" value="WH_DNA-bd_sf"/>
</dbReference>
<dbReference type="Gene3D" id="1.10.10.10">
    <property type="entry name" value="Winged helix-like DNA-binding domain superfamily/Winged helix DNA-binding domain"/>
    <property type="match status" value="1"/>
</dbReference>
<evidence type="ECO:0000313" key="8">
    <source>
        <dbReference type="EMBL" id="GHB17177.1"/>
    </source>
</evidence>
<dbReference type="CDD" id="cd00090">
    <property type="entry name" value="HTH_ARSR"/>
    <property type="match status" value="1"/>
</dbReference>
<keyword evidence="2" id="KW-0238">DNA-binding</keyword>